<evidence type="ECO:0000256" key="1">
    <source>
        <dbReference type="SAM" id="Phobius"/>
    </source>
</evidence>
<evidence type="ECO:0000313" key="2">
    <source>
        <dbReference type="EMBL" id="VDN18905.1"/>
    </source>
</evidence>
<feature type="transmembrane region" description="Helical" evidence="1">
    <location>
        <begin position="37"/>
        <end position="55"/>
    </location>
</feature>
<protein>
    <submittedName>
        <fullName evidence="2">Uncharacterized protein</fullName>
    </submittedName>
</protein>
<organism evidence="2 3">
    <name type="scientific">Dibothriocephalus latus</name>
    <name type="common">Fish tapeworm</name>
    <name type="synonym">Diphyllobothrium latum</name>
    <dbReference type="NCBI Taxonomy" id="60516"/>
    <lineage>
        <taxon>Eukaryota</taxon>
        <taxon>Metazoa</taxon>
        <taxon>Spiralia</taxon>
        <taxon>Lophotrochozoa</taxon>
        <taxon>Platyhelminthes</taxon>
        <taxon>Cestoda</taxon>
        <taxon>Eucestoda</taxon>
        <taxon>Diphyllobothriidea</taxon>
        <taxon>Diphyllobothriidae</taxon>
        <taxon>Dibothriocephalus</taxon>
    </lineage>
</organism>
<evidence type="ECO:0000313" key="3">
    <source>
        <dbReference type="Proteomes" id="UP000281553"/>
    </source>
</evidence>
<proteinExistence type="predicted"/>
<keyword evidence="1" id="KW-0472">Membrane</keyword>
<name>A0A3P7LPE5_DIBLA</name>
<sequence>MLGYLYHHRHEAFEAVVKGKRQTRRLLFSLQGEHINLYLRGGIILFGIMSIIYTISKAYECRGSKDFFNGHIILPIFYIAFFISEVAFVLFMHKGPAQACDHFSAQKWNSSLRSFDFSALENNQTPVVGLHRPSIVVWHRYFHL</sequence>
<dbReference type="AlphaFoldDB" id="A0A3P7LPE5"/>
<keyword evidence="1" id="KW-0812">Transmembrane</keyword>
<reference evidence="2 3" key="1">
    <citation type="submission" date="2018-11" db="EMBL/GenBank/DDBJ databases">
        <authorList>
            <consortium name="Pathogen Informatics"/>
        </authorList>
    </citation>
    <scope>NUCLEOTIDE SEQUENCE [LARGE SCALE GENOMIC DNA]</scope>
</reference>
<dbReference type="EMBL" id="UYRU01069662">
    <property type="protein sequence ID" value="VDN18905.1"/>
    <property type="molecule type" value="Genomic_DNA"/>
</dbReference>
<feature type="transmembrane region" description="Helical" evidence="1">
    <location>
        <begin position="67"/>
        <end position="92"/>
    </location>
</feature>
<dbReference type="OrthoDB" id="6258119at2759"/>
<keyword evidence="3" id="KW-1185">Reference proteome</keyword>
<gene>
    <name evidence="2" type="ORF">DILT_LOCUS13290</name>
</gene>
<keyword evidence="1" id="KW-1133">Transmembrane helix</keyword>
<accession>A0A3P7LPE5</accession>
<dbReference type="Proteomes" id="UP000281553">
    <property type="component" value="Unassembled WGS sequence"/>
</dbReference>